<organism evidence="2 3">
    <name type="scientific">Alkalibacterium iburiense</name>
    <dbReference type="NCBI Taxonomy" id="290589"/>
    <lineage>
        <taxon>Bacteria</taxon>
        <taxon>Bacillati</taxon>
        <taxon>Bacillota</taxon>
        <taxon>Bacilli</taxon>
        <taxon>Lactobacillales</taxon>
        <taxon>Carnobacteriaceae</taxon>
        <taxon>Alkalibacterium</taxon>
    </lineage>
</organism>
<evidence type="ECO:0000313" key="2">
    <source>
        <dbReference type="EMBL" id="GAA0369268.1"/>
    </source>
</evidence>
<name>A0ABP3HGQ1_9LACT</name>
<dbReference type="PROSITE" id="PS50889">
    <property type="entry name" value="S4"/>
    <property type="match status" value="1"/>
</dbReference>
<dbReference type="SUPFAM" id="SSF55174">
    <property type="entry name" value="Alpha-L RNA-binding motif"/>
    <property type="match status" value="1"/>
</dbReference>
<comment type="caution">
    <text evidence="2">The sequence shown here is derived from an EMBL/GenBank/DDBJ whole genome shotgun (WGS) entry which is preliminary data.</text>
</comment>
<dbReference type="RefSeq" id="WP_343756487.1">
    <property type="nucleotide sequence ID" value="NZ_BAAACW010000137.1"/>
</dbReference>
<dbReference type="Proteomes" id="UP001501166">
    <property type="component" value="Unassembled WGS sequence"/>
</dbReference>
<dbReference type="InterPro" id="IPR036986">
    <property type="entry name" value="S4_RNA-bd_sf"/>
</dbReference>
<reference evidence="3" key="1">
    <citation type="journal article" date="2019" name="Int. J. Syst. Evol. Microbiol.">
        <title>The Global Catalogue of Microorganisms (GCM) 10K type strain sequencing project: providing services to taxonomists for standard genome sequencing and annotation.</title>
        <authorList>
            <consortium name="The Broad Institute Genomics Platform"/>
            <consortium name="The Broad Institute Genome Sequencing Center for Infectious Disease"/>
            <person name="Wu L."/>
            <person name="Ma J."/>
        </authorList>
    </citation>
    <scope>NUCLEOTIDE SEQUENCE [LARGE SCALE GENOMIC DNA]</scope>
    <source>
        <strain evidence="3">JCM 12662</strain>
    </source>
</reference>
<evidence type="ECO:0000256" key="1">
    <source>
        <dbReference type="PROSITE-ProRule" id="PRU00182"/>
    </source>
</evidence>
<accession>A0ABP3HGQ1</accession>
<protein>
    <submittedName>
        <fullName evidence="2">S4 domain-containing protein YaaA</fullName>
    </submittedName>
</protein>
<dbReference type="Pfam" id="PF13275">
    <property type="entry name" value="S4_2"/>
    <property type="match status" value="1"/>
</dbReference>
<evidence type="ECO:0000313" key="3">
    <source>
        <dbReference type="Proteomes" id="UP001501166"/>
    </source>
</evidence>
<keyword evidence="1" id="KW-0694">RNA-binding</keyword>
<sequence length="77" mass="8677">MKETIRIEGETITLGQFLKHATIISSGGMAKPFLAEYDVWVNGERENRRGKKLRHGDTVEVEEVGQFIVESNQSGEK</sequence>
<dbReference type="Gene3D" id="3.10.290.10">
    <property type="entry name" value="RNA-binding S4 domain"/>
    <property type="match status" value="1"/>
</dbReference>
<proteinExistence type="predicted"/>
<gene>
    <name evidence="2" type="primary">yaaA</name>
    <name evidence="2" type="ORF">GCM10008932_21170</name>
</gene>
<dbReference type="InterPro" id="IPR014330">
    <property type="entry name" value="RNA-bd_S4-rel_YaaA"/>
</dbReference>
<dbReference type="EMBL" id="BAAACW010000137">
    <property type="protein sequence ID" value="GAA0369268.1"/>
    <property type="molecule type" value="Genomic_DNA"/>
</dbReference>
<dbReference type="NCBIfam" id="TIGR02988">
    <property type="entry name" value="YaaA_near_RecF"/>
    <property type="match status" value="1"/>
</dbReference>
<keyword evidence="3" id="KW-1185">Reference proteome</keyword>